<dbReference type="PANTHER" id="PTHR10775">
    <property type="entry name" value="OS08G0208400 PROTEIN"/>
    <property type="match status" value="1"/>
</dbReference>
<dbReference type="PANTHER" id="PTHR10775:SF179">
    <property type="entry name" value="TRANSPOSON, EN_SPM-LIKE, TRANSPOSASE-ASSOCIATED DOMAIN PROTEIN"/>
    <property type="match status" value="1"/>
</dbReference>
<dbReference type="EMBL" id="AP019302">
    <property type="protein sequence ID" value="BBH05821.1"/>
    <property type="molecule type" value="Genomic_DNA"/>
</dbReference>
<protein>
    <submittedName>
        <fullName evidence="1">Uncharacterized protein</fullName>
    </submittedName>
</protein>
<organism evidence="1">
    <name type="scientific">Prunus dulcis</name>
    <name type="common">Almond</name>
    <name type="synonym">Amygdalus dulcis</name>
    <dbReference type="NCBI Taxonomy" id="3755"/>
    <lineage>
        <taxon>Eukaryota</taxon>
        <taxon>Viridiplantae</taxon>
        <taxon>Streptophyta</taxon>
        <taxon>Embryophyta</taxon>
        <taxon>Tracheophyta</taxon>
        <taxon>Spermatophyta</taxon>
        <taxon>Magnoliopsida</taxon>
        <taxon>eudicotyledons</taxon>
        <taxon>Gunneridae</taxon>
        <taxon>Pentapetalae</taxon>
        <taxon>rosids</taxon>
        <taxon>fabids</taxon>
        <taxon>Rosales</taxon>
        <taxon>Rosaceae</taxon>
        <taxon>Amygdaloideae</taxon>
        <taxon>Amygdaleae</taxon>
        <taxon>Prunus</taxon>
    </lineage>
</organism>
<reference evidence="1" key="1">
    <citation type="journal article" date="2019" name="Science">
        <title>Mutation of a bHLH transcription factor allowed almond domestication.</title>
        <authorList>
            <person name="Sanchez-Perez R."/>
            <person name="Pavan S."/>
            <person name="Mazzeo R."/>
            <person name="Moldovan C."/>
            <person name="Aiese Cigliano R."/>
            <person name="Del Cueto J."/>
            <person name="Ricciardi F."/>
            <person name="Lotti C."/>
            <person name="Ricciardi L."/>
            <person name="Dicenta F."/>
            <person name="Lopez-Marques R.L."/>
            <person name="Lindberg Moller B."/>
        </authorList>
    </citation>
    <scope>NUCLEOTIDE SEQUENCE</scope>
</reference>
<gene>
    <name evidence="1" type="ORF">Prudu_017319</name>
</gene>
<evidence type="ECO:0000313" key="1">
    <source>
        <dbReference type="EMBL" id="BBH05821.1"/>
    </source>
</evidence>
<proteinExistence type="predicted"/>
<name>A0A4Y1RNA6_PRUDU</name>
<sequence length="235" mass="27240">MARGSKKEGSVSENDGDKVCWKKKSKFFDLEYWKYLPLRHNLDVMHIEKNICDSIIGTLLEILRKNKVGIAARLDLLNMGVKIDLQPEYGERRTRLLPGSWKLSRVEKRAICNSFYGMKVPEAEEAVEFYIEHLSDVSTVGVPSSQKMGLSKPLSGCTMSLVDRDLLNQTHLYVLENTEEVLPYIEEHMIHIKTTYRKFRKRTKWLQDKHNSTFIQWLCFKVQSKLNGEDNNGVS</sequence>
<accession>A0A4Y1RNA6</accession>
<dbReference type="AlphaFoldDB" id="A0A4Y1RNA6"/>